<sequence length="223" mass="26030">MDSNKNKKIWLSHSGIEGMYRCPRCFWLQYNTKLRQPEGIVSRLANRFDIILKKYFDIYRPLGELPPMVEGKIEGKLENPFQEKYFYNYDEKYGLTGRLDDCLIRGDGTYTPIDHKTSSSDPRDKEGVLSAYQHQLNFYALLLEKNNKPTSGFGHLIYYYPEHGEELHNGVPIHVHVQTLKTNPKQAEGEFLKAIDVLESEMPKPSSDCPFCLWYEKLKELKI</sequence>
<feature type="domain" description="PD-(D/E)XK endonuclease-like" evidence="1">
    <location>
        <begin position="92"/>
        <end position="214"/>
    </location>
</feature>
<dbReference type="InterPro" id="IPR038726">
    <property type="entry name" value="PDDEXK_AddAB-type"/>
</dbReference>
<dbReference type="Pfam" id="PF12705">
    <property type="entry name" value="PDDEXK_1"/>
    <property type="match status" value="1"/>
</dbReference>
<dbReference type="InterPro" id="IPR011604">
    <property type="entry name" value="PDDEXK-like_dom_sf"/>
</dbReference>
<accession>A0A1F5B2M3</accession>
<evidence type="ECO:0000313" key="2">
    <source>
        <dbReference type="EMBL" id="OGD24855.1"/>
    </source>
</evidence>
<proteinExistence type="predicted"/>
<evidence type="ECO:0000259" key="1">
    <source>
        <dbReference type="Pfam" id="PF12705"/>
    </source>
</evidence>
<evidence type="ECO:0000313" key="3">
    <source>
        <dbReference type="Proteomes" id="UP000176431"/>
    </source>
</evidence>
<dbReference type="Gene3D" id="3.90.320.10">
    <property type="match status" value="1"/>
</dbReference>
<dbReference type="Proteomes" id="UP000176431">
    <property type="component" value="Unassembled WGS sequence"/>
</dbReference>
<dbReference type="EMBL" id="MEYK01000031">
    <property type="protein sequence ID" value="OGD24855.1"/>
    <property type="molecule type" value="Genomic_DNA"/>
</dbReference>
<name>A0A1F5B2M3_9BACT</name>
<comment type="caution">
    <text evidence="2">The sequence shown here is derived from an EMBL/GenBank/DDBJ whole genome shotgun (WGS) entry which is preliminary data.</text>
</comment>
<gene>
    <name evidence="2" type="ORF">A2819_00600</name>
</gene>
<dbReference type="AlphaFoldDB" id="A0A1F5B2M3"/>
<reference evidence="2 3" key="1">
    <citation type="journal article" date="2016" name="Nat. Commun.">
        <title>Thousands of microbial genomes shed light on interconnected biogeochemical processes in an aquifer system.</title>
        <authorList>
            <person name="Anantharaman K."/>
            <person name="Brown C.T."/>
            <person name="Hug L.A."/>
            <person name="Sharon I."/>
            <person name="Castelle C.J."/>
            <person name="Probst A.J."/>
            <person name="Thomas B.C."/>
            <person name="Singh A."/>
            <person name="Wilkins M.J."/>
            <person name="Karaoz U."/>
            <person name="Brodie E.L."/>
            <person name="Williams K.H."/>
            <person name="Hubbard S.S."/>
            <person name="Banfield J.F."/>
        </authorList>
    </citation>
    <scope>NUCLEOTIDE SEQUENCE [LARGE SCALE GENOMIC DNA]</scope>
</reference>
<protein>
    <recommendedName>
        <fullName evidence="1">PD-(D/E)XK endonuclease-like domain-containing protein</fullName>
    </recommendedName>
</protein>
<organism evidence="2 3">
    <name type="scientific">Candidatus Azambacteria bacterium RIFCSPHIGHO2_01_FULL_40_24</name>
    <dbReference type="NCBI Taxonomy" id="1797301"/>
    <lineage>
        <taxon>Bacteria</taxon>
        <taxon>Candidatus Azamiibacteriota</taxon>
    </lineage>
</organism>